<dbReference type="Gene3D" id="2.60.40.10">
    <property type="entry name" value="Immunoglobulins"/>
    <property type="match status" value="2"/>
</dbReference>
<dbReference type="InterPro" id="IPR011013">
    <property type="entry name" value="Gal_mutarotase_sf_dom"/>
</dbReference>
<dbReference type="InterPro" id="IPR006103">
    <property type="entry name" value="Glyco_hydro_2_cat"/>
</dbReference>
<dbReference type="SUPFAM" id="SSF51445">
    <property type="entry name" value="(Trans)glycosidases"/>
    <property type="match status" value="1"/>
</dbReference>
<dbReference type="PRINTS" id="PR00132">
    <property type="entry name" value="GLHYDRLASE2"/>
</dbReference>
<dbReference type="SMART" id="SM01038">
    <property type="entry name" value="Bgal_small_N"/>
    <property type="match status" value="1"/>
</dbReference>
<dbReference type="InterPro" id="IPR006104">
    <property type="entry name" value="Glyco_hydro_2_N"/>
</dbReference>
<sequence>MKLTFVLLLACILGPFNLKGQVPDEIQDPMVIGINKLPARTAFWPAESIEDARRTTYENSTWVKSLNGDWKFHWSPDPHVRPVDFHRLDFNSTEWATIPVPSIVERQGYGVPLYVNVRYPFKVNPPRVMDEPDSRFTSYSQRNPVSSYLKTFSVPDDWSDKQIILHFAGISSAAFVWVNGHMVGYTQGSRLPAEFDITSYLVAGENVIAAEVYKYCDGSYLEDQDFWRLSGIFRDVFLRAVPKSTLWDVYAEPEVDIKSKQGKITVHYEAANFTKSKSNSHSIDVSVWSPANELLTKKEYKIRDIEKGFNKAVSLPEITLGNIELWWPDRPKQYTVQVVLKNKEKVIEAYRLPVGFRKSEVVGELLLFNGKPLKIRGVNRHEFSPDQGYVVSEQQMIKELELMKKANINFVRTSHYPNDPRWYKLCDKYGMMVMDEANVETHGLSYHKRILPGDKPEWTYGCTERMKRMVRRDRQHPSVIMWSFGNEAGFGSAFEEMRKITHENDPEHRLIQYADMNLVADFDSQTYPTIEWIDEHLQGKAIRKGEHGETSFEHQHGKYPSGRPFVMNEYSHAMGNSLGNFSDYWEQIYANDMLAGGFVWDWIDQALYKNPLKPQDGWAYGGDFGDYPNNSNFNITGLIGADLIPHPHFYELQKVYQPVYIKLVKSEPLTIEVINHNLRANTNEYDFGYKVIENGKLTRQSKLAEVNCDAGKSVQIVIDDLNIDDANETFATFYFTLKEDCIWAKKGEVVAWEQFKLADGVKTQQEALEGHVMVTENNDEYLISGQAFKSILSKSTGMISGAQYHGEEVILNGVQFNFWRALTDNDEGWKVDDKMGIWQAEGQNYSLQSIKIDSLENLVSIESQLVFNGTQTQATVKHTFYPGGQIDFDVEINIPEEAPNIPRLGLQFQLNKNLTEIEWYGRGPHENYIDRKTSAPVGIYKSNINNWITPYVRPQENANRCDVRWVKFAREGIGVFEFSANTENLLSVSAWPYKQEALEKAQHNREIVKGQNMIVNVDCKQMGVGGDNAWGLPVLDQYQIHPGSYSYSFSFKPADN</sequence>
<dbReference type="InterPro" id="IPR036156">
    <property type="entry name" value="Beta-gal/glucu_dom_sf"/>
</dbReference>
<comment type="cofactor">
    <cofactor evidence="2">
        <name>Ca(2+)</name>
        <dbReference type="ChEBI" id="CHEBI:29108"/>
    </cofactor>
</comment>
<reference evidence="12 13" key="1">
    <citation type="submission" date="2014-09" db="EMBL/GenBank/DDBJ databases">
        <title>Draft Genome Sequence of Draconibacterium sp. JN14CK-3.</title>
        <authorList>
            <person name="Dong C."/>
            <person name="Lai Q."/>
            <person name="Shao Z."/>
        </authorList>
    </citation>
    <scope>NUCLEOTIDE SEQUENCE [LARGE SCALE GENOMIC DNA]</scope>
    <source>
        <strain evidence="12 13">JN14CK-3</strain>
    </source>
</reference>
<dbReference type="Pfam" id="PF02929">
    <property type="entry name" value="Bgal_small_N"/>
    <property type="match status" value="1"/>
</dbReference>
<dbReference type="PATRIC" id="fig|1544798.3.peg.2107"/>
<protein>
    <recommendedName>
        <fullName evidence="5 10">Beta-galactosidase</fullName>
        <ecNumber evidence="5 10">3.2.1.23</ecNumber>
    </recommendedName>
    <alternativeName>
        <fullName evidence="9 10">Lactase</fullName>
    </alternativeName>
</protein>
<dbReference type="InterPro" id="IPR014718">
    <property type="entry name" value="GH-type_carb-bd"/>
</dbReference>
<dbReference type="RefSeq" id="WP_045028312.1">
    <property type="nucleotide sequence ID" value="NZ_JRHC01000001.1"/>
</dbReference>
<dbReference type="PROSITE" id="PS00719">
    <property type="entry name" value="GLYCOSYL_HYDROL_F2_1"/>
    <property type="match status" value="1"/>
</dbReference>
<evidence type="ECO:0000256" key="3">
    <source>
        <dbReference type="ARBA" id="ARBA00007401"/>
    </source>
</evidence>
<comment type="similarity">
    <text evidence="3 10">Belongs to the glycosyl hydrolase 2 family.</text>
</comment>
<dbReference type="Gene3D" id="2.60.120.260">
    <property type="entry name" value="Galactose-binding domain-like"/>
    <property type="match status" value="1"/>
</dbReference>
<comment type="subunit">
    <text evidence="4">Monomer.</text>
</comment>
<dbReference type="STRING" id="1544798.LH29_10480"/>
<dbReference type="GO" id="GO:0005990">
    <property type="term" value="P:lactose catabolic process"/>
    <property type="evidence" value="ECO:0007669"/>
    <property type="project" value="TreeGrafter"/>
</dbReference>
<dbReference type="InterPro" id="IPR032312">
    <property type="entry name" value="LacZ_4"/>
</dbReference>
<evidence type="ECO:0000256" key="10">
    <source>
        <dbReference type="RuleBase" id="RU361154"/>
    </source>
</evidence>
<keyword evidence="13" id="KW-1185">Reference proteome</keyword>
<dbReference type="InterPro" id="IPR050347">
    <property type="entry name" value="Bact_Beta-galactosidase"/>
</dbReference>
<dbReference type="PANTHER" id="PTHR46323">
    <property type="entry name" value="BETA-GALACTOSIDASE"/>
    <property type="match status" value="1"/>
</dbReference>
<comment type="caution">
    <text evidence="12">The sequence shown here is derived from an EMBL/GenBank/DDBJ whole genome shotgun (WGS) entry which is preliminary data.</text>
</comment>
<dbReference type="InterPro" id="IPR004199">
    <property type="entry name" value="B-gal_small/dom_5"/>
</dbReference>
<dbReference type="GO" id="GO:0009341">
    <property type="term" value="C:beta-galactosidase complex"/>
    <property type="evidence" value="ECO:0007669"/>
    <property type="project" value="InterPro"/>
</dbReference>
<dbReference type="InterPro" id="IPR023230">
    <property type="entry name" value="Glyco_hydro_2_CS"/>
</dbReference>
<comment type="catalytic activity">
    <reaction evidence="1 10">
        <text>Hydrolysis of terminal non-reducing beta-D-galactose residues in beta-D-galactosides.</text>
        <dbReference type="EC" id="3.2.1.23"/>
    </reaction>
</comment>
<dbReference type="AlphaFoldDB" id="A0A0D8JGL7"/>
<keyword evidence="6 10" id="KW-0378">Hydrolase</keyword>
<dbReference type="InterPro" id="IPR006101">
    <property type="entry name" value="Glyco_hydro_2"/>
</dbReference>
<evidence type="ECO:0000256" key="2">
    <source>
        <dbReference type="ARBA" id="ARBA00001913"/>
    </source>
</evidence>
<dbReference type="InterPro" id="IPR017853">
    <property type="entry name" value="GH"/>
</dbReference>
<dbReference type="OrthoDB" id="9801077at2"/>
<dbReference type="Pfam" id="PF02837">
    <property type="entry name" value="Glyco_hydro_2_N"/>
    <property type="match status" value="1"/>
</dbReference>
<keyword evidence="7" id="KW-0106">Calcium</keyword>
<evidence type="ECO:0000256" key="6">
    <source>
        <dbReference type="ARBA" id="ARBA00022801"/>
    </source>
</evidence>
<dbReference type="GO" id="GO:0030246">
    <property type="term" value="F:carbohydrate binding"/>
    <property type="evidence" value="ECO:0007669"/>
    <property type="project" value="InterPro"/>
</dbReference>
<evidence type="ECO:0000256" key="9">
    <source>
        <dbReference type="ARBA" id="ARBA00032230"/>
    </source>
</evidence>
<accession>A0A0D8JGL7</accession>
<dbReference type="SUPFAM" id="SSF74650">
    <property type="entry name" value="Galactose mutarotase-like"/>
    <property type="match status" value="1"/>
</dbReference>
<organism evidence="12 13">
    <name type="scientific">Draconibacterium sediminis</name>
    <dbReference type="NCBI Taxonomy" id="1544798"/>
    <lineage>
        <taxon>Bacteria</taxon>
        <taxon>Pseudomonadati</taxon>
        <taxon>Bacteroidota</taxon>
        <taxon>Bacteroidia</taxon>
        <taxon>Marinilabiliales</taxon>
        <taxon>Prolixibacteraceae</taxon>
        <taxon>Draconibacterium</taxon>
    </lineage>
</organism>
<dbReference type="Pfam" id="PF00703">
    <property type="entry name" value="Glyco_hydro_2"/>
    <property type="match status" value="1"/>
</dbReference>
<dbReference type="GO" id="GO:0004565">
    <property type="term" value="F:beta-galactosidase activity"/>
    <property type="evidence" value="ECO:0007669"/>
    <property type="project" value="UniProtKB-EC"/>
</dbReference>
<dbReference type="PANTHER" id="PTHR46323:SF2">
    <property type="entry name" value="BETA-GALACTOSIDASE"/>
    <property type="match status" value="1"/>
</dbReference>
<dbReference type="EMBL" id="JRHC01000001">
    <property type="protein sequence ID" value="KJF45731.1"/>
    <property type="molecule type" value="Genomic_DNA"/>
</dbReference>
<evidence type="ECO:0000256" key="7">
    <source>
        <dbReference type="ARBA" id="ARBA00022837"/>
    </source>
</evidence>
<keyword evidence="8 10" id="KW-0326">Glycosidase</keyword>
<dbReference type="Pfam" id="PF02836">
    <property type="entry name" value="Glyco_hydro_2_C"/>
    <property type="match status" value="1"/>
</dbReference>
<evidence type="ECO:0000313" key="13">
    <source>
        <dbReference type="Proteomes" id="UP000032544"/>
    </source>
</evidence>
<evidence type="ECO:0000256" key="1">
    <source>
        <dbReference type="ARBA" id="ARBA00001412"/>
    </source>
</evidence>
<dbReference type="Gene3D" id="3.20.20.80">
    <property type="entry name" value="Glycosidases"/>
    <property type="match status" value="1"/>
</dbReference>
<evidence type="ECO:0000256" key="8">
    <source>
        <dbReference type="ARBA" id="ARBA00023295"/>
    </source>
</evidence>
<dbReference type="Gene3D" id="2.70.98.10">
    <property type="match status" value="1"/>
</dbReference>
<dbReference type="Pfam" id="PF16353">
    <property type="entry name" value="LacZ_4"/>
    <property type="match status" value="1"/>
</dbReference>
<evidence type="ECO:0000259" key="11">
    <source>
        <dbReference type="SMART" id="SM01038"/>
    </source>
</evidence>
<feature type="domain" description="Beta galactosidase small chain/" evidence="11">
    <location>
        <begin position="782"/>
        <end position="1052"/>
    </location>
</feature>
<name>A0A0D8JGL7_9BACT</name>
<gene>
    <name evidence="12" type="ORF">LH29_10480</name>
</gene>
<proteinExistence type="inferred from homology"/>
<dbReference type="InterPro" id="IPR013783">
    <property type="entry name" value="Ig-like_fold"/>
</dbReference>
<dbReference type="SUPFAM" id="SSF49785">
    <property type="entry name" value="Galactose-binding domain-like"/>
    <property type="match status" value="1"/>
</dbReference>
<dbReference type="SUPFAM" id="SSF49303">
    <property type="entry name" value="beta-Galactosidase/glucuronidase domain"/>
    <property type="match status" value="2"/>
</dbReference>
<dbReference type="InterPro" id="IPR008979">
    <property type="entry name" value="Galactose-bd-like_sf"/>
</dbReference>
<evidence type="ECO:0000313" key="12">
    <source>
        <dbReference type="EMBL" id="KJF45731.1"/>
    </source>
</evidence>
<dbReference type="EC" id="3.2.1.23" evidence="5 10"/>
<evidence type="ECO:0000256" key="4">
    <source>
        <dbReference type="ARBA" id="ARBA00011245"/>
    </source>
</evidence>
<dbReference type="InterPro" id="IPR006102">
    <property type="entry name" value="Ig-like_GH2"/>
</dbReference>
<dbReference type="Proteomes" id="UP000032544">
    <property type="component" value="Unassembled WGS sequence"/>
</dbReference>
<evidence type="ECO:0000256" key="5">
    <source>
        <dbReference type="ARBA" id="ARBA00012756"/>
    </source>
</evidence>